<feature type="domain" description="Protein kinase" evidence="1">
    <location>
        <begin position="11"/>
        <end position="331"/>
    </location>
</feature>
<accession>A0ABX2GFZ3</accession>
<dbReference type="PROSITE" id="PS50011">
    <property type="entry name" value="PROTEIN_KINASE_DOM"/>
    <property type="match status" value="1"/>
</dbReference>
<name>A0ABX2GFZ3_9FIRM</name>
<reference evidence="2 3" key="1">
    <citation type="journal article" date="2020" name="Cell Host Microbe">
        <title>Functional and Genomic Variation between Human-Derived Isolates of Lachnospiraceae Reveals Inter- and Intra-Species Diversity.</title>
        <authorList>
            <person name="Sorbara M.T."/>
            <person name="Littmann E.R."/>
            <person name="Fontana E."/>
            <person name="Moody T.U."/>
            <person name="Kohout C.E."/>
            <person name="Gjonbalaj M."/>
            <person name="Eaton V."/>
            <person name="Seok R."/>
            <person name="Leiner I.M."/>
            <person name="Pamer E.G."/>
        </authorList>
    </citation>
    <scope>NUCLEOTIDE SEQUENCE [LARGE SCALE GENOMIC DNA]</scope>
    <source>
        <strain evidence="2 3">MSK.14.54</strain>
    </source>
</reference>
<evidence type="ECO:0000313" key="2">
    <source>
        <dbReference type="EMBL" id="NSE16610.1"/>
    </source>
</evidence>
<sequence>MIAYDINGRSYSLNESNLGGGEGKLYSVANHPELYAKIFKEEKRTRGREAKILEWEYMFEANELDKNFSDQVVIPRKCLYSQKSGQNIQTFLGYLMEKQTSFKVLKDVYVENDLSYAQKVWAARNLCILTNRVHSAQRGITIGDYNADNIVIFPQTSTAKFIDVDSFQLTIHRSNKRILCPCTVGVPEFMAPEIARRLKKEKTDLENVDQDADNPVFNKYTDLYAMAYHIFALLMNGSSPFASMANMEEISQHPSKNVSSIDIDQFHAAEKGEFVFARHLLFKKAPEYAPKYKMLSPELRKLFERAFIEGAKNPKVRPEAKEFYDALTEYLESLEECHCGHYGHYMPSTYTGECEWCRIENLK</sequence>
<dbReference type="EMBL" id="JAAITQ010000015">
    <property type="protein sequence ID" value="NSE16610.1"/>
    <property type="molecule type" value="Genomic_DNA"/>
</dbReference>
<dbReference type="SUPFAM" id="SSF56112">
    <property type="entry name" value="Protein kinase-like (PK-like)"/>
    <property type="match status" value="1"/>
</dbReference>
<proteinExistence type="predicted"/>
<dbReference type="RefSeq" id="WP_173829887.1">
    <property type="nucleotide sequence ID" value="NZ_JAAITQ010000015.1"/>
</dbReference>
<protein>
    <recommendedName>
        <fullName evidence="1">Protein kinase domain-containing protein</fullName>
    </recommendedName>
</protein>
<evidence type="ECO:0000313" key="3">
    <source>
        <dbReference type="Proteomes" id="UP000768180"/>
    </source>
</evidence>
<dbReference type="Proteomes" id="UP000768180">
    <property type="component" value="Unassembled WGS sequence"/>
</dbReference>
<evidence type="ECO:0000259" key="1">
    <source>
        <dbReference type="PROSITE" id="PS50011"/>
    </source>
</evidence>
<comment type="caution">
    <text evidence="2">The sequence shown here is derived from an EMBL/GenBank/DDBJ whole genome shotgun (WGS) entry which is preliminary data.</text>
</comment>
<dbReference type="InterPro" id="IPR000719">
    <property type="entry name" value="Prot_kinase_dom"/>
</dbReference>
<dbReference type="InterPro" id="IPR011009">
    <property type="entry name" value="Kinase-like_dom_sf"/>
</dbReference>
<gene>
    <name evidence="2" type="ORF">G5B05_09355</name>
</gene>
<organism evidence="2 3">
    <name type="scientific">Fusicatenibacter saccharivorans</name>
    <dbReference type="NCBI Taxonomy" id="1150298"/>
    <lineage>
        <taxon>Bacteria</taxon>
        <taxon>Bacillati</taxon>
        <taxon>Bacillota</taxon>
        <taxon>Clostridia</taxon>
        <taxon>Lachnospirales</taxon>
        <taxon>Lachnospiraceae</taxon>
        <taxon>Fusicatenibacter</taxon>
    </lineage>
</organism>
<dbReference type="Gene3D" id="1.10.510.10">
    <property type="entry name" value="Transferase(Phosphotransferase) domain 1"/>
    <property type="match status" value="1"/>
</dbReference>
<keyword evidence="3" id="KW-1185">Reference proteome</keyword>